<feature type="compositionally biased region" description="Polar residues" evidence="3">
    <location>
        <begin position="974"/>
        <end position="987"/>
    </location>
</feature>
<feature type="compositionally biased region" description="Basic and acidic residues" evidence="3">
    <location>
        <begin position="1001"/>
        <end position="1013"/>
    </location>
</feature>
<dbReference type="OrthoDB" id="196165at2759"/>
<dbReference type="InterPro" id="IPR053039">
    <property type="entry name" value="Polarity_Bud-Selection_Reg"/>
</dbReference>
<evidence type="ECO:0000313" key="7">
    <source>
        <dbReference type="Proteomes" id="UP000320762"/>
    </source>
</evidence>
<protein>
    <recommendedName>
        <fullName evidence="8">SH3 domain-containing protein</fullName>
    </recommendedName>
</protein>
<dbReference type="PANTHER" id="PTHR47775">
    <property type="entry name" value="BUD SITE SELECTION PROTEIN 14"/>
    <property type="match status" value="1"/>
</dbReference>
<dbReference type="GO" id="GO:0030950">
    <property type="term" value="P:establishment or maintenance of actin cytoskeleton polarity"/>
    <property type="evidence" value="ECO:0007669"/>
    <property type="project" value="TreeGrafter"/>
</dbReference>
<reference evidence="6 7" key="1">
    <citation type="journal article" date="2019" name="New Phytol.">
        <title>Comparative genomics reveals unique wood-decay strategies and fruiting body development in the Schizophyllaceae.</title>
        <authorList>
            <person name="Almasi E."/>
            <person name="Sahu N."/>
            <person name="Krizsan K."/>
            <person name="Balint B."/>
            <person name="Kovacs G.M."/>
            <person name="Kiss B."/>
            <person name="Cseklye J."/>
            <person name="Drula E."/>
            <person name="Henrissat B."/>
            <person name="Nagy I."/>
            <person name="Chovatia M."/>
            <person name="Adam C."/>
            <person name="LaButti K."/>
            <person name="Lipzen A."/>
            <person name="Riley R."/>
            <person name="Grigoriev I.V."/>
            <person name="Nagy L.G."/>
        </authorList>
    </citation>
    <scope>NUCLEOTIDE SEQUENCE [LARGE SCALE GENOMIC DNA]</scope>
    <source>
        <strain evidence="6 7">NL-1724</strain>
    </source>
</reference>
<gene>
    <name evidence="6" type="ORF">BD626DRAFT_267415</name>
</gene>
<evidence type="ECO:0000256" key="2">
    <source>
        <dbReference type="PROSITE-ProRule" id="PRU00192"/>
    </source>
</evidence>
<evidence type="ECO:0000259" key="4">
    <source>
        <dbReference type="PROSITE" id="PS50002"/>
    </source>
</evidence>
<dbReference type="CDD" id="cd17043">
    <property type="entry name" value="RA"/>
    <property type="match status" value="1"/>
</dbReference>
<dbReference type="GO" id="GO:0007165">
    <property type="term" value="P:signal transduction"/>
    <property type="evidence" value="ECO:0007669"/>
    <property type="project" value="InterPro"/>
</dbReference>
<feature type="compositionally biased region" description="Low complexity" evidence="3">
    <location>
        <begin position="403"/>
        <end position="424"/>
    </location>
</feature>
<dbReference type="Gene3D" id="2.30.30.40">
    <property type="entry name" value="SH3 Domains"/>
    <property type="match status" value="1"/>
</dbReference>
<evidence type="ECO:0008006" key="8">
    <source>
        <dbReference type="Google" id="ProtNLM"/>
    </source>
</evidence>
<organism evidence="6 7">
    <name type="scientific">Schizophyllum amplum</name>
    <dbReference type="NCBI Taxonomy" id="97359"/>
    <lineage>
        <taxon>Eukaryota</taxon>
        <taxon>Fungi</taxon>
        <taxon>Dikarya</taxon>
        <taxon>Basidiomycota</taxon>
        <taxon>Agaricomycotina</taxon>
        <taxon>Agaricomycetes</taxon>
        <taxon>Agaricomycetidae</taxon>
        <taxon>Agaricales</taxon>
        <taxon>Schizophyllaceae</taxon>
        <taxon>Schizophyllum</taxon>
    </lineage>
</organism>
<dbReference type="GO" id="GO:0051286">
    <property type="term" value="C:cell tip"/>
    <property type="evidence" value="ECO:0007669"/>
    <property type="project" value="TreeGrafter"/>
</dbReference>
<dbReference type="PROSITE" id="PS50200">
    <property type="entry name" value="RA"/>
    <property type="match status" value="1"/>
</dbReference>
<name>A0A550BU41_9AGAR</name>
<feature type="compositionally biased region" description="Polar residues" evidence="3">
    <location>
        <begin position="1207"/>
        <end position="1249"/>
    </location>
</feature>
<dbReference type="SMART" id="SM00326">
    <property type="entry name" value="SH3"/>
    <property type="match status" value="1"/>
</dbReference>
<feature type="region of interest" description="Disordered" evidence="3">
    <location>
        <begin position="1064"/>
        <end position="1085"/>
    </location>
</feature>
<feature type="compositionally biased region" description="Low complexity" evidence="3">
    <location>
        <begin position="288"/>
        <end position="329"/>
    </location>
</feature>
<evidence type="ECO:0000256" key="1">
    <source>
        <dbReference type="ARBA" id="ARBA00022443"/>
    </source>
</evidence>
<feature type="region of interest" description="Disordered" evidence="3">
    <location>
        <begin position="45"/>
        <end position="65"/>
    </location>
</feature>
<feature type="compositionally biased region" description="Basic and acidic residues" evidence="3">
    <location>
        <begin position="330"/>
        <end position="355"/>
    </location>
</feature>
<feature type="compositionally biased region" description="Basic and acidic residues" evidence="3">
    <location>
        <begin position="1064"/>
        <end position="1076"/>
    </location>
</feature>
<feature type="region of interest" description="Disordered" evidence="3">
    <location>
        <begin position="150"/>
        <end position="185"/>
    </location>
</feature>
<proteinExistence type="predicted"/>
<dbReference type="Gene3D" id="3.10.20.90">
    <property type="entry name" value="Phosphatidylinositol 3-kinase Catalytic Subunit, Chain A, domain 1"/>
    <property type="match status" value="1"/>
</dbReference>
<feature type="region of interest" description="Disordered" evidence="3">
    <location>
        <begin position="974"/>
        <end position="1013"/>
    </location>
</feature>
<feature type="compositionally biased region" description="Basic and acidic residues" evidence="3">
    <location>
        <begin position="430"/>
        <end position="476"/>
    </location>
</feature>
<feature type="compositionally biased region" description="Low complexity" evidence="3">
    <location>
        <begin position="566"/>
        <end position="575"/>
    </location>
</feature>
<keyword evidence="1 2" id="KW-0728">SH3 domain</keyword>
<feature type="compositionally biased region" description="Basic and acidic residues" evidence="3">
    <location>
        <begin position="372"/>
        <end position="395"/>
    </location>
</feature>
<feature type="compositionally biased region" description="Low complexity" evidence="3">
    <location>
        <begin position="633"/>
        <end position="652"/>
    </location>
</feature>
<dbReference type="InterPro" id="IPR001452">
    <property type="entry name" value="SH3_domain"/>
</dbReference>
<dbReference type="PROSITE" id="PS50002">
    <property type="entry name" value="SH3"/>
    <property type="match status" value="1"/>
</dbReference>
<feature type="region of interest" description="Disordered" evidence="3">
    <location>
        <begin position="1190"/>
        <end position="1295"/>
    </location>
</feature>
<dbReference type="STRING" id="97359.A0A550BU41"/>
<dbReference type="InterPro" id="IPR000159">
    <property type="entry name" value="RA_dom"/>
</dbReference>
<dbReference type="GO" id="GO:0008104">
    <property type="term" value="P:intracellular protein localization"/>
    <property type="evidence" value="ECO:0007669"/>
    <property type="project" value="TreeGrafter"/>
</dbReference>
<feature type="compositionally biased region" description="Low complexity" evidence="3">
    <location>
        <begin position="524"/>
        <end position="536"/>
    </location>
</feature>
<evidence type="ECO:0000313" key="6">
    <source>
        <dbReference type="EMBL" id="TRM56062.1"/>
    </source>
</evidence>
<evidence type="ECO:0000256" key="3">
    <source>
        <dbReference type="SAM" id="MobiDB-lite"/>
    </source>
</evidence>
<dbReference type="InterPro" id="IPR029071">
    <property type="entry name" value="Ubiquitin-like_domsf"/>
</dbReference>
<dbReference type="EMBL" id="VDMD01000081">
    <property type="protein sequence ID" value="TRM56062.1"/>
    <property type="molecule type" value="Genomic_DNA"/>
</dbReference>
<feature type="compositionally biased region" description="Low complexity" evidence="3">
    <location>
        <begin position="1256"/>
        <end position="1276"/>
    </location>
</feature>
<feature type="domain" description="SH3" evidence="4">
    <location>
        <begin position="74"/>
        <end position="135"/>
    </location>
</feature>
<feature type="compositionally biased region" description="Acidic residues" evidence="3">
    <location>
        <begin position="203"/>
        <end position="226"/>
    </location>
</feature>
<accession>A0A550BU41</accession>
<dbReference type="SUPFAM" id="SSF50044">
    <property type="entry name" value="SH3-domain"/>
    <property type="match status" value="1"/>
</dbReference>
<comment type="caution">
    <text evidence="6">The sequence shown here is derived from an EMBL/GenBank/DDBJ whole genome shotgun (WGS) entry which is preliminary data.</text>
</comment>
<dbReference type="GO" id="GO:0015630">
    <property type="term" value="C:microtubule cytoskeleton"/>
    <property type="evidence" value="ECO:0007669"/>
    <property type="project" value="TreeGrafter"/>
</dbReference>
<feature type="compositionally biased region" description="Basic and acidic residues" evidence="3">
    <location>
        <begin position="1190"/>
        <end position="1202"/>
    </location>
</feature>
<sequence>MARQDTYDLRNQMYADENQMQLHAHADAANYAGIVSDEEHSVLEDDSIDDEGDQDEYMDEDDGSSDLSIPDESINFDLVYSLHSFAATVEGQANVVKGDSLFLMDDSNSYWWLVRVLKTQEVGYIPAENIETPFERLARLNKHRNVDLAQATEREVQEGRLLPRKQPSRQGVTPSPNQRPPSRRRLKFNAGFSVHRYPPAVWNDEEEEEDVEWDDEGYEDEDPYLLDDVDSGMSGMEEMEPDDGMAWDDSAVAARQQQNAQARGAIPQALVAGSQQQQILQQQQQQLQQQQQMLQKQQQDMIQQQRQREMASQQAQAQAQAQQQALRGSSSREHLTGTPDSQRRIDPAEATETRKLSVTPTIARDMDIDESESIRRAREEEEEARRRAPKGRERTTSVGSMGAPVSSASIAAAAAARPVASSSTSGGGKLRKESRGADAKESRGSDAKESRGSDAREAKGSDARETKGSDTDDDSTKKKKGGSMFSGLFGRKKDKKSPSITSTESDSGVRASEESMGLSQRSVEMQQRGGEMQQRGAEMQQSPTTSLAMQQQQRASVDPSTPQKQTAMATAGATTPPEVSQHASSLRQRDQQQQALYQQYLNRSPSSPPDLQPSYGLWSAPAVMPNKDPRDTSPGAHAHSGSTSSASGLAPPTSRPRPGSLILTPGSMDGQGVGVPELSVIRVFAGDHLETEATFKTVLLNASTTAGDLVRQAIQRFRLPAGDDASDYFLTVKQVEGGASAALRADERPLGVFESLVEAALEMPKVKRSSMASISSVASNLSMHPAISSLNMNDFTDDSAVKFYLNRRRSEGAEGSEVGEEDMDDTLIADMSHGDASMDSTNGQGRAAYLTVSTNNGNVPPERFSSPSFRFPLQLVIYPEDLPEDMVFDPQTEAIVFKNTIRDRAQAGPSPGVPQNMRRKVFIFPKNVTVAEVIELGLERFGILEGVVDGGDEVEDKMTKRRSMARVRYGLSVNTGGSENKELSPSSKVIDAFPRPPAYRTADKRDSQSKRRSMDSAMLLGTVDDVAPDDPVFVLRRSVTYRNSTAKHRISGALDEIALQKLHRESSSSFGSDHKPGPSGASGPSKAEIIAAQREAKRANQRAVLSAQTNSVRGVDVLLPGNAIIRSTRQDVSDKMRYSYVDQDGESYDISDIVAEEWRNHGAGAGTGSKDDALEGVLVRNKEGMAKLERVIGKIQKGKEPVGRQQPRMSAGSSEYSFDAPTSSTIEDPSRAQSATPISSASRMTTPTANDPKPSSRPGTTTPTAPRNRRNPSAASVLSDISRYATPDTHVNMDSPMDERLRSMTATPRQARRPVLLKDDFGVGHMMAVIEYRATQAKVPLAPLDPVDEMLFGRPMDAAALHPDVRDIYAASFKELEDVDKYLDNYLCQTLGRA</sequence>
<dbReference type="SUPFAM" id="SSF54236">
    <property type="entry name" value="Ubiquitin-like"/>
    <property type="match status" value="1"/>
</dbReference>
<keyword evidence="7" id="KW-1185">Reference proteome</keyword>
<dbReference type="Pfam" id="PF00788">
    <property type="entry name" value="RA"/>
    <property type="match status" value="1"/>
</dbReference>
<feature type="compositionally biased region" description="Polar residues" evidence="3">
    <location>
        <begin position="539"/>
        <end position="565"/>
    </location>
</feature>
<dbReference type="Proteomes" id="UP000320762">
    <property type="component" value="Unassembled WGS sequence"/>
</dbReference>
<feature type="region of interest" description="Disordered" evidence="3">
    <location>
        <begin position="199"/>
        <end position="226"/>
    </location>
</feature>
<dbReference type="PANTHER" id="PTHR47775:SF1">
    <property type="entry name" value="BUD SITE SELECTION PROTEIN 14"/>
    <property type="match status" value="1"/>
</dbReference>
<feature type="region of interest" description="Disordered" evidence="3">
    <location>
        <begin position="288"/>
        <end position="668"/>
    </location>
</feature>
<feature type="compositionally biased region" description="Low complexity" evidence="3">
    <location>
        <begin position="583"/>
        <end position="600"/>
    </location>
</feature>
<evidence type="ECO:0000259" key="5">
    <source>
        <dbReference type="PROSITE" id="PS50200"/>
    </source>
</evidence>
<feature type="domain" description="Ras-associating" evidence="5">
    <location>
        <begin position="680"/>
        <end position="810"/>
    </location>
</feature>
<feature type="compositionally biased region" description="Acidic residues" evidence="3">
    <location>
        <begin position="45"/>
        <end position="64"/>
    </location>
</feature>
<dbReference type="InterPro" id="IPR036028">
    <property type="entry name" value="SH3-like_dom_sf"/>
</dbReference>
<dbReference type="Pfam" id="PF00018">
    <property type="entry name" value="SH3_1"/>
    <property type="match status" value="1"/>
</dbReference>